<gene>
    <name evidence="8" type="ORF">VTJ83DRAFT_235</name>
</gene>
<evidence type="ECO:0000256" key="1">
    <source>
        <dbReference type="ARBA" id="ARBA00004267"/>
    </source>
</evidence>
<comment type="subcellular location">
    <subcellularLocation>
        <location evidence="1">Cytoplasm</location>
        <location evidence="1">Cytoskeleton</location>
        <location evidence="1">Microtubule organizing center</location>
    </subcellularLocation>
</comment>
<feature type="region of interest" description="Disordered" evidence="5">
    <location>
        <begin position="176"/>
        <end position="214"/>
    </location>
</feature>
<feature type="compositionally biased region" description="Low complexity" evidence="5">
    <location>
        <begin position="239"/>
        <end position="252"/>
    </location>
</feature>
<feature type="domain" description="PPC89 centrosome localisation" evidence="7">
    <location>
        <begin position="394"/>
        <end position="454"/>
    </location>
</feature>
<dbReference type="PANTHER" id="PTHR19336">
    <property type="entry name" value="UNCHARACTERIZED DUF1167"/>
    <property type="match status" value="1"/>
</dbReference>
<keyword evidence="4" id="KW-0175">Coiled coil</keyword>
<evidence type="ECO:0000256" key="3">
    <source>
        <dbReference type="ARBA" id="ARBA00023212"/>
    </source>
</evidence>
<comment type="caution">
    <text evidence="8">The sequence shown here is derived from an EMBL/GenBank/DDBJ whole genome shotgun (WGS) entry which is preliminary data.</text>
</comment>
<dbReference type="Pfam" id="PF14197">
    <property type="entry name" value="Cep57_CLD_2"/>
    <property type="match status" value="1"/>
</dbReference>
<evidence type="ECO:0000256" key="5">
    <source>
        <dbReference type="SAM" id="MobiDB-lite"/>
    </source>
</evidence>
<feature type="region of interest" description="Disordered" evidence="5">
    <location>
        <begin position="971"/>
        <end position="998"/>
    </location>
</feature>
<feature type="region of interest" description="Disordered" evidence="5">
    <location>
        <begin position="32"/>
        <end position="81"/>
    </location>
</feature>
<keyword evidence="3" id="KW-0206">Cytoskeleton</keyword>
<evidence type="ECO:0000259" key="7">
    <source>
        <dbReference type="Pfam" id="PF14197"/>
    </source>
</evidence>
<feature type="region of interest" description="Disordered" evidence="5">
    <location>
        <begin position="810"/>
        <end position="845"/>
    </location>
</feature>
<accession>A0ABR4DKI6</accession>
<dbReference type="PANTHER" id="PTHR19336:SF9">
    <property type="entry name" value="SPINDLE POLE BODY PROTEIN PPC89"/>
    <property type="match status" value="1"/>
</dbReference>
<proteinExistence type="predicted"/>
<dbReference type="InterPro" id="IPR051756">
    <property type="entry name" value="Centrosomal_MT-associated"/>
</dbReference>
<dbReference type="Proteomes" id="UP001600064">
    <property type="component" value="Unassembled WGS sequence"/>
</dbReference>
<feature type="coiled-coil region" evidence="4">
    <location>
        <begin position="328"/>
        <end position="369"/>
    </location>
</feature>
<sequence>MDINSHSRSGHAAAKPRHISRLRKEMLQHRLHQHPFSSPPSSTGSHDTVSTTTEELTQNLSDFTFSPDGEGTRRFSQSTSKRLAARSSRLASRQLDMLNTSVIARTFPEWSGLLPRDSAPTQTGDVAAPPKSASASPAGKENTPPNQDRACDTLEDVAELKRKRFRADLHARVENESDCSTVLSLSPPRPSSRRSRFSGIHQDSPLSPDPTKPSLQEMVSKIRTEKQALKLDTTPKRSPVPQQHHQTPPQTVGHDDHLATPTRSFFLPSFRHLPDWTSGALKFSAMKNGIPVFVRTANGVRLGQHGQNHEELRSVGMTKEDEEMFVSLDKLQDEVRELHDHDAMLQREAERLQHEVIQLQAELKRLRSRTLSDSALGSESDASFRRSGAYRDDLEYEVAQLRQRLGHPGSNDMHSAALAAERDEALHQASLARERATKLQAELEATQKDLESSLHLLQEREELQLEHEALLAENQALKEARDSALKNNKTLAGENDKLRRELSGVQKDLRATREELASVRKQHEALQAERRQLAQDHDSMERNNDSYFRENKKLQAQIAARDQHIADLKKGISSRDRLLDNMQGLTTDTAILELNAELQAENEQLHEKVEQQAVELSHKDGRIRSLKEQNLDLAIDNEQLREENQRLRAENTNLKGPSEPGAKGSRPAPPSKKAVEETNKDDNARLEDGLKQREEALRKKLERRALAVQKVKRLSSKIIEIAEQELTSKSLGKVTRIIEPTKTGQVTMMDELTGKSAVNLTDDDPTRELHLEDDSEFDSVMEGEIVKLRQTYQELQKRVQQDLDMTDYTLPSLPPTLHRSKSDSRIPSKTGSKAQQLPGILKKSSQFEDTGRFSVKSGLSLVSHHTEENEAAHTVVTHTRRSSLGNTQELPRRPASRQRRHSVDATEPNVTSAFFVPDATLDGKQQNDARAQNAPAVPSLSKEARRVLDGICKHNSVNCNVCVRIATHGGDKNASAAANPAVPASSNASVPAPAPAPLPANSKTILITPEDVRRGKKTVQVAKPVPVSDRLVPSSGVEDPTVRPAMAPGEALAVLIKETQDEIDHLQMELRGLNEVYFNLDKAVGMRERRRAMAEIKRVQGELEARSAHLYRLHDVLEGQKQAGQLMEGEGVDVTVLSGLLRAEVLSEGGEGGEVWEGFE</sequence>
<feature type="region of interest" description="Disordered" evidence="5">
    <location>
        <begin position="111"/>
        <end position="150"/>
    </location>
</feature>
<protein>
    <submittedName>
        <fullName evidence="8">Uncharacterized protein</fullName>
    </submittedName>
</protein>
<feature type="compositionally biased region" description="Polar residues" evidence="5">
    <location>
        <begin position="35"/>
        <end position="64"/>
    </location>
</feature>
<evidence type="ECO:0000256" key="4">
    <source>
        <dbReference type="SAM" id="Coils"/>
    </source>
</evidence>
<feature type="compositionally biased region" description="Basic and acidic residues" evidence="5">
    <location>
        <begin position="673"/>
        <end position="689"/>
    </location>
</feature>
<dbReference type="Pfam" id="PF06657">
    <property type="entry name" value="Cep57_MT_bd"/>
    <property type="match status" value="1"/>
</dbReference>
<evidence type="ECO:0000259" key="6">
    <source>
        <dbReference type="Pfam" id="PF06657"/>
    </source>
</evidence>
<dbReference type="GeneID" id="98123254"/>
<feature type="compositionally biased region" description="Low complexity" evidence="5">
    <location>
        <begin position="127"/>
        <end position="138"/>
    </location>
</feature>
<dbReference type="RefSeq" id="XP_070869588.1">
    <property type="nucleotide sequence ID" value="XM_071008610.1"/>
</dbReference>
<evidence type="ECO:0000313" key="8">
    <source>
        <dbReference type="EMBL" id="KAL2270864.1"/>
    </source>
</evidence>
<feature type="domain" description="Cep57 centrosome microtubule-binding" evidence="6">
    <location>
        <begin position="1040"/>
        <end position="1116"/>
    </location>
</feature>
<organism evidence="8 9">
    <name type="scientific">Remersonia thermophila</name>
    <dbReference type="NCBI Taxonomy" id="72144"/>
    <lineage>
        <taxon>Eukaryota</taxon>
        <taxon>Fungi</taxon>
        <taxon>Dikarya</taxon>
        <taxon>Ascomycota</taxon>
        <taxon>Pezizomycotina</taxon>
        <taxon>Sordariomycetes</taxon>
        <taxon>Sordariomycetidae</taxon>
        <taxon>Sordariales</taxon>
        <taxon>Sordariales incertae sedis</taxon>
        <taxon>Remersonia</taxon>
    </lineage>
</organism>
<evidence type="ECO:0000256" key="2">
    <source>
        <dbReference type="ARBA" id="ARBA00022490"/>
    </source>
</evidence>
<keyword evidence="2" id="KW-0963">Cytoplasm</keyword>
<reference evidence="8 9" key="1">
    <citation type="journal article" date="2024" name="Commun. Biol.">
        <title>Comparative genomic analysis of thermophilic fungi reveals convergent evolutionary adaptations and gene losses.</title>
        <authorList>
            <person name="Steindorff A.S."/>
            <person name="Aguilar-Pontes M.V."/>
            <person name="Robinson A.J."/>
            <person name="Andreopoulos B."/>
            <person name="LaButti K."/>
            <person name="Kuo A."/>
            <person name="Mondo S."/>
            <person name="Riley R."/>
            <person name="Otillar R."/>
            <person name="Haridas S."/>
            <person name="Lipzen A."/>
            <person name="Grimwood J."/>
            <person name="Schmutz J."/>
            <person name="Clum A."/>
            <person name="Reid I.D."/>
            <person name="Moisan M.C."/>
            <person name="Butler G."/>
            <person name="Nguyen T.T.M."/>
            <person name="Dewar K."/>
            <person name="Conant G."/>
            <person name="Drula E."/>
            <person name="Henrissat B."/>
            <person name="Hansel C."/>
            <person name="Singer S."/>
            <person name="Hutchinson M.I."/>
            <person name="de Vries R.P."/>
            <person name="Natvig D.O."/>
            <person name="Powell A.J."/>
            <person name="Tsang A."/>
            <person name="Grigoriev I.V."/>
        </authorList>
    </citation>
    <scope>NUCLEOTIDE SEQUENCE [LARGE SCALE GENOMIC DNA]</scope>
    <source>
        <strain evidence="8 9">ATCC 22073</strain>
    </source>
</reference>
<dbReference type="InterPro" id="IPR024957">
    <property type="entry name" value="Cep57_MT-bd_dom"/>
</dbReference>
<name>A0ABR4DKI6_9PEZI</name>
<keyword evidence="9" id="KW-1185">Reference proteome</keyword>
<feature type="region of interest" description="Disordered" evidence="5">
    <location>
        <begin position="522"/>
        <end position="542"/>
    </location>
</feature>
<dbReference type="Gene3D" id="6.10.250.3110">
    <property type="match status" value="1"/>
</dbReference>
<dbReference type="EMBL" id="JAZGUE010000001">
    <property type="protein sequence ID" value="KAL2270864.1"/>
    <property type="molecule type" value="Genomic_DNA"/>
</dbReference>
<feature type="region of interest" description="Disordered" evidence="5">
    <location>
        <begin position="649"/>
        <end position="689"/>
    </location>
</feature>
<feature type="compositionally biased region" description="Low complexity" evidence="5">
    <location>
        <begin position="973"/>
        <end position="991"/>
    </location>
</feature>
<evidence type="ECO:0000313" key="9">
    <source>
        <dbReference type="Proteomes" id="UP001600064"/>
    </source>
</evidence>
<feature type="region of interest" description="Disordered" evidence="5">
    <location>
        <begin position="865"/>
        <end position="917"/>
    </location>
</feature>
<dbReference type="InterPro" id="IPR025925">
    <property type="entry name" value="PPC89_CLD"/>
</dbReference>
<feature type="region of interest" description="Disordered" evidence="5">
    <location>
        <begin position="230"/>
        <end position="255"/>
    </location>
</feature>